<evidence type="ECO:0000313" key="1">
    <source>
        <dbReference type="EMBL" id="NEX63997.1"/>
    </source>
</evidence>
<gene>
    <name evidence="1" type="ORF">G3574_23185</name>
</gene>
<dbReference type="RefSeq" id="WP_163967925.1">
    <property type="nucleotide sequence ID" value="NZ_JAAIVB010000078.1"/>
</dbReference>
<proteinExistence type="predicted"/>
<sequence length="168" mass="18193">MRVIFLDVDGVLHPASAAIRFSLAGSPRANAQALWLFRWAWILDELLAPYPDVGIIVHSDWRLFLSSGELQSLLGPLGRRFIGVTPRGPRPESVAAVLETADVEDHLVLEAGIDNAVQSSCQVRCDPMAGLQDFRVQARIRAWLATGDARLAQASGAGEAPQRGALPF</sequence>
<keyword evidence="2" id="KW-1185">Reference proteome</keyword>
<accession>A0A6B3STA6</accession>
<protein>
    <submittedName>
        <fullName evidence="1">Uncharacterized protein</fullName>
    </submittedName>
</protein>
<reference evidence="1 2" key="1">
    <citation type="submission" date="2020-02" db="EMBL/GenBank/DDBJ databases">
        <authorList>
            <person name="Kim M.K."/>
        </authorList>
    </citation>
    <scope>NUCLEOTIDE SEQUENCE [LARGE SCALE GENOMIC DNA]</scope>
    <source>
        <strain evidence="1 2">17J57-3</strain>
    </source>
</reference>
<dbReference type="Pfam" id="PF18143">
    <property type="entry name" value="HAD_SAK_2"/>
    <property type="match status" value="1"/>
</dbReference>
<dbReference type="EMBL" id="JAAIVB010000078">
    <property type="protein sequence ID" value="NEX63997.1"/>
    <property type="molecule type" value="Genomic_DNA"/>
</dbReference>
<dbReference type="AlphaFoldDB" id="A0A6B3STA6"/>
<name>A0A6B3STA6_9BURK</name>
<dbReference type="Proteomes" id="UP000482155">
    <property type="component" value="Unassembled WGS sequence"/>
</dbReference>
<comment type="caution">
    <text evidence="1">The sequence shown here is derived from an EMBL/GenBank/DDBJ whole genome shotgun (WGS) entry which is preliminary data.</text>
</comment>
<organism evidence="1 2">
    <name type="scientific">Noviherbaspirillum galbum</name>
    <dbReference type="NCBI Taxonomy" id="2709383"/>
    <lineage>
        <taxon>Bacteria</taxon>
        <taxon>Pseudomonadati</taxon>
        <taxon>Pseudomonadota</taxon>
        <taxon>Betaproteobacteria</taxon>
        <taxon>Burkholderiales</taxon>
        <taxon>Oxalobacteraceae</taxon>
        <taxon>Noviherbaspirillum</taxon>
    </lineage>
</organism>
<evidence type="ECO:0000313" key="2">
    <source>
        <dbReference type="Proteomes" id="UP000482155"/>
    </source>
</evidence>